<dbReference type="Proteomes" id="UP001180737">
    <property type="component" value="Unassembled WGS sequence"/>
</dbReference>
<gene>
    <name evidence="2" type="ORF">RM704_41750</name>
</gene>
<feature type="compositionally biased region" description="Pro residues" evidence="1">
    <location>
        <begin position="79"/>
        <end position="90"/>
    </location>
</feature>
<evidence type="ECO:0000313" key="2">
    <source>
        <dbReference type="EMBL" id="MDT0573901.1"/>
    </source>
</evidence>
<name>A0ABU2ZC03_9ACTN</name>
<dbReference type="EMBL" id="JAVRFJ010000060">
    <property type="protein sequence ID" value="MDT0573901.1"/>
    <property type="molecule type" value="Genomic_DNA"/>
</dbReference>
<sequence length="253" mass="25659">MTADSWTRAVRQQLGLGRVLPLGGPRDGAWITESAAGSALRRTAESLRGLSLGRLRISSVDSGGSEGEDADDRGREAAVPPPPSALPPGPLRVTADLAASVGPATEPLPATAARLRAALFTAAGERLGLTVTEVDLRVTHLLEDDAGPSGPTAEPPPPVAAPAAPAGDDEESRVAAAALSVPGVARLTGALGGLGRAVDIVAGPALPRRHVRVELAVTEERRALDVAREVRAAVSDSLPDRPSVAVLITAIGT</sequence>
<feature type="region of interest" description="Disordered" evidence="1">
    <location>
        <begin position="58"/>
        <end position="91"/>
    </location>
</feature>
<dbReference type="RefSeq" id="WP_033529184.1">
    <property type="nucleotide sequence ID" value="NZ_JAVRFJ010000060.1"/>
</dbReference>
<protein>
    <submittedName>
        <fullName evidence="2">Nucleopolyhedrovirus P10 family protein</fullName>
    </submittedName>
</protein>
<accession>A0ABU2ZC03</accession>
<evidence type="ECO:0000256" key="1">
    <source>
        <dbReference type="SAM" id="MobiDB-lite"/>
    </source>
</evidence>
<evidence type="ECO:0000313" key="3">
    <source>
        <dbReference type="Proteomes" id="UP001180737"/>
    </source>
</evidence>
<proteinExistence type="predicted"/>
<comment type="caution">
    <text evidence="2">The sequence shown here is derived from an EMBL/GenBank/DDBJ whole genome shotgun (WGS) entry which is preliminary data.</text>
</comment>
<keyword evidence="3" id="KW-1185">Reference proteome</keyword>
<organism evidence="2 3">
    <name type="scientific">Streptomyces gottesmaniae</name>
    <dbReference type="NCBI Taxonomy" id="3075518"/>
    <lineage>
        <taxon>Bacteria</taxon>
        <taxon>Bacillati</taxon>
        <taxon>Actinomycetota</taxon>
        <taxon>Actinomycetes</taxon>
        <taxon>Kitasatosporales</taxon>
        <taxon>Streptomycetaceae</taxon>
        <taxon>Streptomyces</taxon>
    </lineage>
</organism>
<reference evidence="2" key="1">
    <citation type="submission" date="2024-05" db="EMBL/GenBank/DDBJ databases">
        <title>30 novel species of actinomycetes from the DSMZ collection.</title>
        <authorList>
            <person name="Nouioui I."/>
        </authorList>
    </citation>
    <scope>NUCLEOTIDE SEQUENCE</scope>
    <source>
        <strain evidence="2">DSM 3412</strain>
    </source>
</reference>
<feature type="region of interest" description="Disordered" evidence="1">
    <location>
        <begin position="143"/>
        <end position="169"/>
    </location>
</feature>